<dbReference type="Pfam" id="PF06315">
    <property type="entry name" value="AceK_kinase"/>
    <property type="match status" value="1"/>
</dbReference>
<protein>
    <recommendedName>
        <fullName evidence="11">Isocitrate dehydrogenase kinase/phosphatase</fullName>
        <shortName evidence="11">IDH kinase/phosphatase</shortName>
        <shortName evidence="11">IDHK/P</shortName>
        <ecNumber evidence="11">2.7.11.5</ecNumber>
        <ecNumber evidence="11">3.1.3.-</ecNumber>
    </recommendedName>
</protein>
<comment type="subcellular location">
    <subcellularLocation>
        <location evidence="11">Cytoplasm</location>
    </subcellularLocation>
</comment>
<keyword evidence="15" id="KW-1185">Reference proteome</keyword>
<keyword evidence="8 11" id="KW-0378">Hydrolase</keyword>
<evidence type="ECO:0000256" key="11">
    <source>
        <dbReference type="HAMAP-Rule" id="MF_00747"/>
    </source>
</evidence>
<reference evidence="15" key="1">
    <citation type="journal article" date="2018" name="Front. Microbiol.">
        <title>Genome-Based Analysis Reveals the Taxonomy and Diversity of the Family Idiomarinaceae.</title>
        <authorList>
            <person name="Liu Y."/>
            <person name="Lai Q."/>
            <person name="Shao Z."/>
        </authorList>
    </citation>
    <scope>NUCLEOTIDE SEQUENCE [LARGE SCALE GENOMIC DNA]</scope>
    <source>
        <strain evidence="15">F23</strain>
    </source>
</reference>
<dbReference type="Proteomes" id="UP000287330">
    <property type="component" value="Unassembled WGS sequence"/>
</dbReference>
<dbReference type="InterPro" id="IPR046854">
    <property type="entry name" value="AceK_regulatory"/>
</dbReference>
<accession>A0A432XRG3</accession>
<evidence type="ECO:0000313" key="14">
    <source>
        <dbReference type="EMBL" id="RUO51319.1"/>
    </source>
</evidence>
<feature type="domain" description="Isocitrate dehydrogenase kinase/phosphatase (AceK) regulatory" evidence="13">
    <location>
        <begin position="12"/>
        <end position="311"/>
    </location>
</feature>
<evidence type="ECO:0000313" key="15">
    <source>
        <dbReference type="Proteomes" id="UP000287330"/>
    </source>
</evidence>
<proteinExistence type="inferred from homology"/>
<dbReference type="GO" id="GO:0006006">
    <property type="term" value="P:glucose metabolic process"/>
    <property type="evidence" value="ECO:0007669"/>
    <property type="project" value="InterPro"/>
</dbReference>
<keyword evidence="1 11" id="KW-0329">Glyoxylate bypass</keyword>
<evidence type="ECO:0000259" key="13">
    <source>
        <dbReference type="Pfam" id="PF20423"/>
    </source>
</evidence>
<keyword evidence="9 11" id="KW-0067">ATP-binding</keyword>
<feature type="domain" description="Isocitrate dehydrogenase kinase/phosphatase (AceK) kinase" evidence="12">
    <location>
        <begin position="312"/>
        <end position="557"/>
    </location>
</feature>
<comment type="function">
    <text evidence="11">Bifunctional enzyme which can phosphorylate or dephosphorylate isocitrate dehydrogenase (IDH) on a specific serine residue. This is a regulatory mechanism which enables bacteria to bypass the Krebs cycle via the glyoxylate shunt in response to the source of carbon. When bacteria are grown on glucose, IDH is fully active and unphosphorylated, but when grown on acetate or ethanol, the activity of IDH declines drastically concomitant with its phosphorylation.</text>
</comment>
<dbReference type="GO" id="GO:0008772">
    <property type="term" value="F:[isocitrate dehydrogenase (NADP+)] kinase activity"/>
    <property type="evidence" value="ECO:0007669"/>
    <property type="project" value="UniProtKB-UniRule"/>
</dbReference>
<gene>
    <name evidence="11" type="primary">aceK</name>
    <name evidence="14" type="ORF">CWE25_11350</name>
</gene>
<dbReference type="OrthoDB" id="5287793at2"/>
<dbReference type="GO" id="GO:0004721">
    <property type="term" value="F:phosphoprotein phosphatase activity"/>
    <property type="evidence" value="ECO:0007669"/>
    <property type="project" value="UniProtKB-KW"/>
</dbReference>
<comment type="similarity">
    <text evidence="11">Belongs to the AceK family.</text>
</comment>
<evidence type="ECO:0000256" key="8">
    <source>
        <dbReference type="ARBA" id="ARBA00022801"/>
    </source>
</evidence>
<dbReference type="PANTHER" id="PTHR39559">
    <property type="match status" value="1"/>
</dbReference>
<evidence type="ECO:0000256" key="7">
    <source>
        <dbReference type="ARBA" id="ARBA00022777"/>
    </source>
</evidence>
<dbReference type="HAMAP" id="MF_00747">
    <property type="entry name" value="AceK"/>
    <property type="match status" value="1"/>
</dbReference>
<comment type="catalytic activity">
    <reaction evidence="11">
        <text>L-seryl-[isocitrate dehydrogenase] + ATP = O-phospho-L-seryl-[isocitrate dehydrogenase] + ADP + H(+)</text>
        <dbReference type="Rhea" id="RHEA:43540"/>
        <dbReference type="Rhea" id="RHEA-COMP:10605"/>
        <dbReference type="Rhea" id="RHEA-COMP:10606"/>
        <dbReference type="ChEBI" id="CHEBI:15378"/>
        <dbReference type="ChEBI" id="CHEBI:29999"/>
        <dbReference type="ChEBI" id="CHEBI:30616"/>
        <dbReference type="ChEBI" id="CHEBI:83421"/>
        <dbReference type="ChEBI" id="CHEBI:456216"/>
        <dbReference type="EC" id="2.7.11.5"/>
    </reaction>
</comment>
<dbReference type="GO" id="GO:0016208">
    <property type="term" value="F:AMP binding"/>
    <property type="evidence" value="ECO:0007669"/>
    <property type="project" value="TreeGrafter"/>
</dbReference>
<comment type="caution">
    <text evidence="14">The sequence shown here is derived from an EMBL/GenBank/DDBJ whole genome shotgun (WGS) entry which is preliminary data.</text>
</comment>
<keyword evidence="10 11" id="KW-0904">Protein phosphatase</keyword>
<name>A0A432XRG3_9GAMM</name>
<dbReference type="Pfam" id="PF20423">
    <property type="entry name" value="AceK_regulatory"/>
    <property type="match status" value="1"/>
</dbReference>
<dbReference type="GO" id="GO:0006099">
    <property type="term" value="P:tricarboxylic acid cycle"/>
    <property type="evidence" value="ECO:0007669"/>
    <property type="project" value="UniProtKB-UniRule"/>
</dbReference>
<feature type="binding site" evidence="11">
    <location>
        <begin position="317"/>
        <end position="323"/>
    </location>
    <ligand>
        <name>ATP</name>
        <dbReference type="ChEBI" id="CHEBI:30616"/>
    </ligand>
</feature>
<evidence type="ECO:0000256" key="6">
    <source>
        <dbReference type="ARBA" id="ARBA00022741"/>
    </source>
</evidence>
<dbReference type="NCBIfam" id="NF002804">
    <property type="entry name" value="PRK02946.1"/>
    <property type="match status" value="1"/>
</dbReference>
<evidence type="ECO:0000256" key="4">
    <source>
        <dbReference type="ARBA" id="ARBA00022532"/>
    </source>
</evidence>
<dbReference type="AlphaFoldDB" id="A0A432XRG3"/>
<feature type="active site" evidence="11">
    <location>
        <position position="373"/>
    </location>
</feature>
<keyword evidence="6 11" id="KW-0547">Nucleotide-binding</keyword>
<evidence type="ECO:0000256" key="1">
    <source>
        <dbReference type="ARBA" id="ARBA00022435"/>
    </source>
</evidence>
<dbReference type="GO" id="GO:0004674">
    <property type="term" value="F:protein serine/threonine kinase activity"/>
    <property type="evidence" value="ECO:0007669"/>
    <property type="project" value="UniProtKB-KW"/>
</dbReference>
<evidence type="ECO:0000256" key="10">
    <source>
        <dbReference type="ARBA" id="ARBA00022912"/>
    </source>
</evidence>
<dbReference type="InterPro" id="IPR046855">
    <property type="entry name" value="AceK_kinase"/>
</dbReference>
<dbReference type="InterPro" id="IPR010452">
    <property type="entry name" value="Isocitrate_DH_AceK"/>
</dbReference>
<dbReference type="GO" id="GO:0005737">
    <property type="term" value="C:cytoplasm"/>
    <property type="evidence" value="ECO:0007669"/>
    <property type="project" value="UniProtKB-SubCell"/>
</dbReference>
<evidence type="ECO:0000256" key="2">
    <source>
        <dbReference type="ARBA" id="ARBA00022490"/>
    </source>
</evidence>
<evidence type="ECO:0000256" key="3">
    <source>
        <dbReference type="ARBA" id="ARBA00022527"/>
    </source>
</evidence>
<keyword evidence="5 11" id="KW-0808">Transferase</keyword>
<dbReference type="EMBL" id="PIPV01000011">
    <property type="protein sequence ID" value="RUO51319.1"/>
    <property type="molecule type" value="Genomic_DNA"/>
</dbReference>
<dbReference type="EC" id="3.1.3.-" evidence="11"/>
<keyword evidence="2 11" id="KW-0963">Cytoplasm</keyword>
<dbReference type="GO" id="GO:0005524">
    <property type="term" value="F:ATP binding"/>
    <property type="evidence" value="ECO:0007669"/>
    <property type="project" value="UniProtKB-UniRule"/>
</dbReference>
<feature type="binding site" evidence="11">
    <location>
        <position position="338"/>
    </location>
    <ligand>
        <name>ATP</name>
        <dbReference type="ChEBI" id="CHEBI:30616"/>
    </ligand>
</feature>
<evidence type="ECO:0000256" key="5">
    <source>
        <dbReference type="ARBA" id="ARBA00022679"/>
    </source>
</evidence>
<dbReference type="PANTHER" id="PTHR39559:SF1">
    <property type="entry name" value="ISOCITRATE DEHYDROGENASE KINASE_PHOSPHATASE"/>
    <property type="match status" value="1"/>
</dbReference>
<keyword evidence="3 11" id="KW-0723">Serine/threonine-protein kinase</keyword>
<evidence type="ECO:0000259" key="12">
    <source>
        <dbReference type="Pfam" id="PF06315"/>
    </source>
</evidence>
<keyword evidence="7 11" id="KW-0418">Kinase</keyword>
<keyword evidence="4 11" id="KW-0816">Tricarboxylic acid cycle</keyword>
<dbReference type="EC" id="2.7.11.5" evidence="11"/>
<evidence type="ECO:0000256" key="9">
    <source>
        <dbReference type="ARBA" id="ARBA00022840"/>
    </source>
</evidence>
<organism evidence="14 15">
    <name type="scientific">Idiomarina fontislapidosi</name>
    <dbReference type="NCBI Taxonomy" id="263723"/>
    <lineage>
        <taxon>Bacteria</taxon>
        <taxon>Pseudomonadati</taxon>
        <taxon>Pseudomonadota</taxon>
        <taxon>Gammaproteobacteria</taxon>
        <taxon>Alteromonadales</taxon>
        <taxon>Idiomarinaceae</taxon>
        <taxon>Idiomarina</taxon>
    </lineage>
</organism>
<dbReference type="PIRSF" id="PIRSF000719">
    <property type="entry name" value="AceK"/>
    <property type="match status" value="1"/>
</dbReference>
<dbReference type="GO" id="GO:0006097">
    <property type="term" value="P:glyoxylate cycle"/>
    <property type="evidence" value="ECO:0007669"/>
    <property type="project" value="UniProtKB-UniRule"/>
</dbReference>
<sequence length="566" mass="65735">MSTDLNRADELARLILAGFHSHFSRFQLLTQGAPERFLGQRWQDVIGAAAERISYYDKQVALTSDELLQYQTQFDETLWLSVRQRYQSLLQFHPQADLAETFYNSVFCRAFERQYFHNAFIFVESTLEERTPVPVEHVYQSYFPVYQGFTQTLEQLFLDLGLGDTFENLKHDVEQLRATFLQRAVEDDVEPHEVRIDVLKTPFYRNKAAYVVGRIVTQQHSYPFIVPILINPEGRLYVDAFITQSDRMAAIFGFARSYFMVNTEAPSALVRFLKQLMPRKTFSELYSSIGFHKQAKTEFYRDFLKQLASSNEQLTAAPGVKGMVMTVFTLPSFPYVFKVIKDELGDTKSFGRDTVVKRYRMVKQHDRVGRMADTLEFSDVAIPKHRIADDLMDELLATVASSIRFEGDLLVISQCFIERRMIPLNMYLEYASEAEQAAAIDDYGRAIKDMIAANIFPGDMLLKNFGVTRHKRVVFYDYDEVRYLTDMNFKALAKADHEVSFAPDDVFPEQLAVFAVPQPRYRELLLSAHPELIDPNYWRQRQQDIKEGVIKDIFPYAADLRFTRSF</sequence>
<dbReference type="RefSeq" id="WP_110575739.1">
    <property type="nucleotide sequence ID" value="NZ_PIPV01000011.1"/>
</dbReference>